<dbReference type="InterPro" id="IPR002068">
    <property type="entry name" value="A-crystallin/Hsp20_dom"/>
</dbReference>
<dbReference type="Gene3D" id="2.60.40.790">
    <property type="match status" value="1"/>
</dbReference>
<sequence>MLSLEKKDYSLTRSHNRYTSKNIKNTNLRIKETESTFHYELKIPGYVKEDFNFYVSQDYLVVTTGRSKMNGVGNKNSKHSYCYPSAYFKINIPLPSKYIKNEILVNYKNEILSFDLLKS</sequence>
<organism evidence="4 6">
    <name type="scientific">Jejuia pallidilutea</name>
    <dbReference type="NCBI Taxonomy" id="504487"/>
    <lineage>
        <taxon>Bacteria</taxon>
        <taxon>Pseudomonadati</taxon>
        <taxon>Bacteroidota</taxon>
        <taxon>Flavobacteriia</taxon>
        <taxon>Flavobacteriales</taxon>
        <taxon>Flavobacteriaceae</taxon>
        <taxon>Jejuia</taxon>
    </lineage>
</organism>
<evidence type="ECO:0000313" key="6">
    <source>
        <dbReference type="Proteomes" id="UP000029646"/>
    </source>
</evidence>
<feature type="domain" description="SHSP" evidence="3">
    <location>
        <begin position="19"/>
        <end position="119"/>
    </location>
</feature>
<dbReference type="InterPro" id="IPR008978">
    <property type="entry name" value="HSP20-like_chaperone"/>
</dbReference>
<dbReference type="AlphaFoldDB" id="A0A090WW16"/>
<dbReference type="PROSITE" id="PS01031">
    <property type="entry name" value="SHSP"/>
    <property type="match status" value="1"/>
</dbReference>
<dbReference type="Proteomes" id="UP000030184">
    <property type="component" value="Unassembled WGS sequence"/>
</dbReference>
<proteinExistence type="inferred from homology"/>
<comment type="caution">
    <text evidence="4">The sequence shown here is derived from an EMBL/GenBank/DDBJ whole genome shotgun (WGS) entry which is preliminary data.</text>
</comment>
<protein>
    <recommendedName>
        <fullName evidence="3">SHSP domain-containing protein</fullName>
    </recommendedName>
</protein>
<dbReference type="EMBL" id="BBNY01000003">
    <property type="protein sequence ID" value="GAL88460.1"/>
    <property type="molecule type" value="Genomic_DNA"/>
</dbReference>
<dbReference type="RefSeq" id="WP_042248659.1">
    <property type="nucleotide sequence ID" value="NZ_BBNS01000013.1"/>
</dbReference>
<dbReference type="OrthoDB" id="1442710at2"/>
<comment type="similarity">
    <text evidence="1 2">Belongs to the small heat shock protein (HSP20) family.</text>
</comment>
<reference evidence="7" key="1">
    <citation type="journal article" date="2014" name="Genome Announc.">
        <title>Draft Genome Sequence of Marine Flavobacterium Jejuia pallidilutea Strain 11shimoA1 and Pigmentation Mutants.</title>
        <authorList>
            <person name="Takatani N."/>
            <person name="Nakanishi M."/>
            <person name="Meirelles P."/>
            <person name="Mino S."/>
            <person name="Suda W."/>
            <person name="Oshima K."/>
            <person name="Hattori M."/>
            <person name="Ohkuma M."/>
            <person name="Hosokawa M."/>
            <person name="Miyashita K."/>
            <person name="Thompson F.L."/>
            <person name="Niwa A."/>
            <person name="Sawabe T."/>
            <person name="Sawabe T."/>
        </authorList>
    </citation>
    <scope>NUCLEOTIDE SEQUENCE [LARGE SCALE GENOMIC DNA]</scope>
    <source>
        <strain evidence="7">JCM 19538</strain>
    </source>
</reference>
<evidence type="ECO:0000256" key="2">
    <source>
        <dbReference type="RuleBase" id="RU003616"/>
    </source>
</evidence>
<dbReference type="EMBL" id="BBNS01000013">
    <property type="protein sequence ID" value="GAL71547.1"/>
    <property type="molecule type" value="Genomic_DNA"/>
</dbReference>
<accession>A0A090WW16</accession>
<dbReference type="SUPFAM" id="SSF49764">
    <property type="entry name" value="HSP20-like chaperones"/>
    <property type="match status" value="1"/>
</dbReference>
<dbReference type="Proteomes" id="UP000029646">
    <property type="component" value="Unassembled WGS sequence"/>
</dbReference>
<evidence type="ECO:0000313" key="5">
    <source>
        <dbReference type="EMBL" id="GAL88460.1"/>
    </source>
</evidence>
<dbReference type="CDD" id="cd06464">
    <property type="entry name" value="ACD_sHsps-like"/>
    <property type="match status" value="1"/>
</dbReference>
<keyword evidence="7" id="KW-1185">Reference proteome</keyword>
<evidence type="ECO:0000313" key="7">
    <source>
        <dbReference type="Proteomes" id="UP000030184"/>
    </source>
</evidence>
<name>A0A090WW16_9FLAO</name>
<dbReference type="Pfam" id="PF00011">
    <property type="entry name" value="HSP20"/>
    <property type="match status" value="1"/>
</dbReference>
<evidence type="ECO:0000259" key="3">
    <source>
        <dbReference type="PROSITE" id="PS01031"/>
    </source>
</evidence>
<evidence type="ECO:0000256" key="1">
    <source>
        <dbReference type="PROSITE-ProRule" id="PRU00285"/>
    </source>
</evidence>
<evidence type="ECO:0000313" key="4">
    <source>
        <dbReference type="EMBL" id="GAL71547.1"/>
    </source>
</evidence>
<gene>
    <name evidence="4" type="ORF">JCM19302_1716</name>
    <name evidence="5" type="ORF">JCM19538_2973</name>
</gene>